<dbReference type="VEuPathDB" id="FungiDB:RhiirA1_456722"/>
<reference evidence="1 2" key="2">
    <citation type="submission" date="2017-10" db="EMBL/GenBank/DDBJ databases">
        <title>Genome analyses suggest a sexual origin of heterokaryosis in a supposedly ancient asexual fungus.</title>
        <authorList>
            <person name="Corradi N."/>
            <person name="Sedzielewska K."/>
            <person name="Noel J."/>
            <person name="Charron P."/>
            <person name="Farinelli L."/>
            <person name="Marton T."/>
            <person name="Kruger M."/>
            <person name="Pelin A."/>
            <person name="Brachmann A."/>
            <person name="Corradi N."/>
        </authorList>
    </citation>
    <scope>NUCLEOTIDE SEQUENCE [LARGE SCALE GENOMIC DNA]</scope>
    <source>
        <strain evidence="1 2">A1</strain>
    </source>
</reference>
<reference evidence="1 2" key="1">
    <citation type="submission" date="2017-10" db="EMBL/GenBank/DDBJ databases">
        <title>Extensive intraspecific genome diversity in a model arbuscular mycorrhizal fungus.</title>
        <authorList>
            <person name="Chen E.C.H."/>
            <person name="Morin E."/>
            <person name="Baudet D."/>
            <person name="Noel J."/>
            <person name="Ndikumana S."/>
            <person name="Charron P."/>
            <person name="St-Onge C."/>
            <person name="Giorgi J."/>
            <person name="Grigoriev I.V."/>
            <person name="Roux C."/>
            <person name="Martin F.M."/>
            <person name="Corradi N."/>
        </authorList>
    </citation>
    <scope>NUCLEOTIDE SEQUENCE [LARGE SCALE GENOMIC DNA]</scope>
    <source>
        <strain evidence="1 2">A1</strain>
    </source>
</reference>
<evidence type="ECO:0000313" key="1">
    <source>
        <dbReference type="EMBL" id="PKC68873.1"/>
    </source>
</evidence>
<proteinExistence type="predicted"/>
<dbReference type="Proteomes" id="UP000232688">
    <property type="component" value="Unassembled WGS sequence"/>
</dbReference>
<dbReference type="AlphaFoldDB" id="A0A2N0RZY7"/>
<protein>
    <submittedName>
        <fullName evidence="1">Uncharacterized protein</fullName>
    </submittedName>
</protein>
<dbReference type="EMBL" id="LLXH01000308">
    <property type="protein sequence ID" value="PKC68873.1"/>
    <property type="molecule type" value="Genomic_DNA"/>
</dbReference>
<sequence length="183" mass="21831">MSSLLTTQNFNFWYLHHRVQYTYTPDHLIYIINRVLLPKLEYINQFTILTQQQCDSLLAPVKKLFKHHLKLPIITHNNIIHNKLFPSINSFFFNQFYSRCSITNVIFNTPLFTQLGLQKIINTQYEYWLPHFPSPKDLLTPHLHRNQSLITRQLCLYNNFHINFIPHCNTFIQGGTTLVIPYL</sequence>
<gene>
    <name evidence="1" type="ORF">RhiirA1_456722</name>
</gene>
<accession>A0A2N0RZY7</accession>
<organism evidence="1 2">
    <name type="scientific">Rhizophagus irregularis</name>
    <dbReference type="NCBI Taxonomy" id="588596"/>
    <lineage>
        <taxon>Eukaryota</taxon>
        <taxon>Fungi</taxon>
        <taxon>Fungi incertae sedis</taxon>
        <taxon>Mucoromycota</taxon>
        <taxon>Glomeromycotina</taxon>
        <taxon>Glomeromycetes</taxon>
        <taxon>Glomerales</taxon>
        <taxon>Glomeraceae</taxon>
        <taxon>Rhizophagus</taxon>
    </lineage>
</organism>
<dbReference type="VEuPathDB" id="FungiDB:RhiirFUN_024501"/>
<name>A0A2N0RZY7_9GLOM</name>
<comment type="caution">
    <text evidence="1">The sequence shown here is derived from an EMBL/GenBank/DDBJ whole genome shotgun (WGS) entry which is preliminary data.</text>
</comment>
<evidence type="ECO:0000313" key="2">
    <source>
        <dbReference type="Proteomes" id="UP000232688"/>
    </source>
</evidence>